<name>A0A853IUZ3_9BURK</name>
<feature type="signal peptide" evidence="1">
    <location>
        <begin position="1"/>
        <end position="21"/>
    </location>
</feature>
<keyword evidence="1" id="KW-0732">Signal</keyword>
<protein>
    <recommendedName>
        <fullName evidence="4">Lipoprotein</fullName>
    </recommendedName>
</protein>
<gene>
    <name evidence="2" type="ORF">H0I39_00850</name>
</gene>
<dbReference type="Proteomes" id="UP000589716">
    <property type="component" value="Unassembled WGS sequence"/>
</dbReference>
<sequence>MKQAGPRAALCAVLLASTWLAEGCAVASATAGAAISVTGAVVSTGVSLTGKAIGAGIDAMSSKPDEADGSGIVIRERMAPAPEAAPRCTPSRAMPPLPRGWCTAADHGSLHFI</sequence>
<evidence type="ECO:0000313" key="3">
    <source>
        <dbReference type="Proteomes" id="UP000589716"/>
    </source>
</evidence>
<reference evidence="2 3" key="1">
    <citation type="submission" date="2020-07" db="EMBL/GenBank/DDBJ databases">
        <authorList>
            <person name="Maaloum M."/>
        </authorList>
    </citation>
    <scope>NUCLEOTIDE SEQUENCE [LARGE SCALE GENOMIC DNA]</scope>
    <source>
        <strain evidence="2 3">GCS-AN-3</strain>
    </source>
</reference>
<comment type="caution">
    <text evidence="2">The sequence shown here is derived from an EMBL/GenBank/DDBJ whole genome shotgun (WGS) entry which is preliminary data.</text>
</comment>
<proteinExistence type="predicted"/>
<feature type="chain" id="PRO_5032450333" description="Lipoprotein" evidence="1">
    <location>
        <begin position="22"/>
        <end position="113"/>
    </location>
</feature>
<evidence type="ECO:0000313" key="2">
    <source>
        <dbReference type="EMBL" id="NZA00690.1"/>
    </source>
</evidence>
<dbReference type="AlphaFoldDB" id="A0A853IUZ3"/>
<keyword evidence="3" id="KW-1185">Reference proteome</keyword>
<dbReference type="RefSeq" id="WP_180549243.1">
    <property type="nucleotide sequence ID" value="NZ_JACCKX010000001.1"/>
</dbReference>
<organism evidence="2 3">
    <name type="scientific">Ottowia beijingensis</name>
    <dbReference type="NCBI Taxonomy" id="1207057"/>
    <lineage>
        <taxon>Bacteria</taxon>
        <taxon>Pseudomonadati</taxon>
        <taxon>Pseudomonadota</taxon>
        <taxon>Betaproteobacteria</taxon>
        <taxon>Burkholderiales</taxon>
        <taxon>Comamonadaceae</taxon>
        <taxon>Ottowia</taxon>
    </lineage>
</organism>
<dbReference type="EMBL" id="JACCKX010000001">
    <property type="protein sequence ID" value="NZA00690.1"/>
    <property type="molecule type" value="Genomic_DNA"/>
</dbReference>
<accession>A0A853IUZ3</accession>
<evidence type="ECO:0000256" key="1">
    <source>
        <dbReference type="SAM" id="SignalP"/>
    </source>
</evidence>
<evidence type="ECO:0008006" key="4">
    <source>
        <dbReference type="Google" id="ProtNLM"/>
    </source>
</evidence>